<proteinExistence type="predicted"/>
<evidence type="ECO:0000313" key="2">
    <source>
        <dbReference type="Proteomes" id="UP001056778"/>
    </source>
</evidence>
<name>A0ACB9SR26_HOLOL</name>
<evidence type="ECO:0000313" key="1">
    <source>
        <dbReference type="EMBL" id="KAI4457432.1"/>
    </source>
</evidence>
<dbReference type="EMBL" id="CM043021">
    <property type="protein sequence ID" value="KAI4457432.1"/>
    <property type="molecule type" value="Genomic_DNA"/>
</dbReference>
<keyword evidence="2" id="KW-1185">Reference proteome</keyword>
<protein>
    <submittedName>
        <fullName evidence="1">Oxidase/peroxidase</fullName>
    </submittedName>
</protein>
<dbReference type="Proteomes" id="UP001056778">
    <property type="component" value="Chromosome 7"/>
</dbReference>
<accession>A0ACB9SR26</accession>
<reference evidence="1" key="1">
    <citation type="submission" date="2022-04" db="EMBL/GenBank/DDBJ databases">
        <title>Chromosome-scale genome assembly of Holotrichia oblita Faldermann.</title>
        <authorList>
            <person name="Rongchong L."/>
        </authorList>
    </citation>
    <scope>NUCLEOTIDE SEQUENCE</scope>
    <source>
        <strain evidence="1">81SQS9</strain>
    </source>
</reference>
<organism evidence="1 2">
    <name type="scientific">Holotrichia oblita</name>
    <name type="common">Chafer beetle</name>
    <dbReference type="NCBI Taxonomy" id="644536"/>
    <lineage>
        <taxon>Eukaryota</taxon>
        <taxon>Metazoa</taxon>
        <taxon>Ecdysozoa</taxon>
        <taxon>Arthropoda</taxon>
        <taxon>Hexapoda</taxon>
        <taxon>Insecta</taxon>
        <taxon>Pterygota</taxon>
        <taxon>Neoptera</taxon>
        <taxon>Endopterygota</taxon>
        <taxon>Coleoptera</taxon>
        <taxon>Polyphaga</taxon>
        <taxon>Scarabaeiformia</taxon>
        <taxon>Scarabaeidae</taxon>
        <taxon>Melolonthinae</taxon>
        <taxon>Holotrichia</taxon>
    </lineage>
</organism>
<gene>
    <name evidence="1" type="ORF">MML48_7g00003694</name>
</gene>
<sequence>MRNSPFRIIVFSLYIIYYTSSTKSEPELVNNTSNLTAQKEIDLKLLNLKVCKDDTAICVLPVQCPAHFYLENSSIERCQIPNSNRSRICCRTGQNHTDEELISKRRSSQYEEIDTDFLREVAHDGQTKASALRSRESDLLSMKNPPILHIGSPSYGHFRNRRVLSDLPQVVNLANKAMEIALATRAFKDRQGLSRKDLEWNMLPRGQKNSLLKINCPALMKCPPILQKYRRIDGTCNNLRYPRWGAELTALSRLLPPSYEDGIWAPRLSSESGLALPSPRLISTTLFTDIDARNEDYTMMLSHFGQFISHDIALSIDITFPNGKPISCCTKNGSSILPPEHLHYACMPIEVPVDDPFYFKYDVRCMNFVRAALIFREDCSLGYAQQMNKVTHFIDGSMIYGSNSKELRHLRTMEGGRLKMFDDYGRVLLPLTKKRDSCLTMEKGSACFDAGDFRVNQNPALVALHTLFLREHNRIADELWELNPYWSDEDIFWETRQIVIAEIQVIVYKEFLPCLLGESTMQEFELNLAGPDSYSFDYNPEIEPSILNEFSSAAYRAGHSMIDGILKIYGRNRVEEMISLSEIIQQPSRMRKWEFFDEILTTLTTESVQQVDSFISESLTRYLFKSGNPFGIDLPATTIQRGRDHGLRPYNDYRQLIGLPIIEEFEEFGPEFGNKLSQLYNSVDDIDLWVGGLLEEKDSDDSVLGPTFRDIIADQFRRLKKGDRYFFENGPEINPGHFTLEQLSELKMKTSLSRIICDNADGIMLRRQASNAFKKPGVYENELIPCDSPHFRSIDLRYWKD</sequence>
<comment type="caution">
    <text evidence="1">The sequence shown here is derived from an EMBL/GenBank/DDBJ whole genome shotgun (WGS) entry which is preliminary data.</text>
</comment>